<dbReference type="GO" id="GO:0006508">
    <property type="term" value="P:proteolysis"/>
    <property type="evidence" value="ECO:0007669"/>
    <property type="project" value="InterPro"/>
</dbReference>
<organism evidence="2">
    <name type="scientific">Desulfurella acetivorans</name>
    <dbReference type="NCBI Taxonomy" id="33002"/>
    <lineage>
        <taxon>Bacteria</taxon>
        <taxon>Pseudomonadati</taxon>
        <taxon>Campylobacterota</taxon>
        <taxon>Desulfurellia</taxon>
        <taxon>Desulfurellales</taxon>
        <taxon>Desulfurellaceae</taxon>
        <taxon>Desulfurella</taxon>
    </lineage>
</organism>
<sequence>MNNQANQIIRKILKNNMSLKPNERCLVFTDLLNEDVDENQKLRRIKLPLIAKAFFEEANSIAKALYFEYPSLGSPASEPPFELWEIAFGKSCTKEFEHLKEKILSKTLSDEEKIFIENIVKQKNESVDVVIALPNYSTSHTFFRKLLTNTCGSRFASMPLFDENMLFGPLNVDLEELKDNTLRVYDIVKDAKVIKVSAKNGTQIEFNTEGREFLADYGLLDKPGSFGNLPAGEVFIAPNEGKTNGYFVAEFGPTFKFNNNLCFVVRDGYVREIIGSDNYANTLESIIKKYPQAANIAELGIGTNKKAKDPLNILEAEKIYKTIHMALGDNSSFGGKVSVPFHQDFVLFEPNVIIIKDSKSEYLYFD</sequence>
<keyword evidence="1" id="KW-0479">Metal-binding</keyword>
<dbReference type="PANTHER" id="PTHR34448:SF1">
    <property type="entry name" value="BLL6088 PROTEIN"/>
    <property type="match status" value="1"/>
</dbReference>
<dbReference type="InterPro" id="IPR058739">
    <property type="entry name" value="NicX"/>
</dbReference>
<reference evidence="2" key="1">
    <citation type="journal article" date="2020" name="mSystems">
        <title>Genome- and Community-Level Interaction Insights into Carbon Utilization and Element Cycling Functions of Hydrothermarchaeota in Hydrothermal Sediment.</title>
        <authorList>
            <person name="Zhou Z."/>
            <person name="Liu Y."/>
            <person name="Xu W."/>
            <person name="Pan J."/>
            <person name="Luo Z.H."/>
            <person name="Li M."/>
        </authorList>
    </citation>
    <scope>NUCLEOTIDE SEQUENCE [LARGE SCALE GENOMIC DNA]</scope>
    <source>
        <strain evidence="2">SpSt-1135</strain>
    </source>
</reference>
<dbReference type="GO" id="GO:0004177">
    <property type="term" value="F:aminopeptidase activity"/>
    <property type="evidence" value="ECO:0007669"/>
    <property type="project" value="UniProtKB-KW"/>
</dbReference>
<keyword evidence="2" id="KW-0378">Hydrolase</keyword>
<keyword evidence="2" id="KW-0645">Protease</keyword>
<dbReference type="InterPro" id="IPR052170">
    <property type="entry name" value="M29_Exopeptidase"/>
</dbReference>
<dbReference type="PANTHER" id="PTHR34448">
    <property type="entry name" value="AMINOPEPTIDASE"/>
    <property type="match status" value="1"/>
</dbReference>
<dbReference type="SUPFAM" id="SSF144052">
    <property type="entry name" value="Thermophilic metalloprotease-like"/>
    <property type="match status" value="1"/>
</dbReference>
<accession>A0A7C6A795</accession>
<dbReference type="Pfam" id="PF26233">
    <property type="entry name" value="NicX"/>
    <property type="match status" value="1"/>
</dbReference>
<comment type="caution">
    <text evidence="2">The sequence shown here is derived from an EMBL/GenBank/DDBJ whole genome shotgun (WGS) entry which is preliminary data.</text>
</comment>
<dbReference type="EMBL" id="DRZX01000235">
    <property type="protein sequence ID" value="HHS49161.1"/>
    <property type="molecule type" value="Genomic_DNA"/>
</dbReference>
<protein>
    <submittedName>
        <fullName evidence="2">Aminopeptidase</fullName>
    </submittedName>
</protein>
<proteinExistence type="predicted"/>
<name>A0A7C6A795_DESAE</name>
<dbReference type="Proteomes" id="UP000886400">
    <property type="component" value="Unassembled WGS sequence"/>
</dbReference>
<dbReference type="GO" id="GO:0046872">
    <property type="term" value="F:metal ion binding"/>
    <property type="evidence" value="ECO:0007669"/>
    <property type="project" value="UniProtKB-KW"/>
</dbReference>
<gene>
    <name evidence="2" type="ORF">ENM99_04850</name>
</gene>
<evidence type="ECO:0000256" key="1">
    <source>
        <dbReference type="ARBA" id="ARBA00022723"/>
    </source>
</evidence>
<keyword evidence="2" id="KW-0031">Aminopeptidase</keyword>
<dbReference type="AlphaFoldDB" id="A0A7C6A795"/>
<evidence type="ECO:0000313" key="2">
    <source>
        <dbReference type="EMBL" id="HHS49161.1"/>
    </source>
</evidence>